<dbReference type="SUPFAM" id="SSF161111">
    <property type="entry name" value="Cation efflux protein transmembrane domain-like"/>
    <property type="match status" value="1"/>
</dbReference>
<protein>
    <submittedName>
        <fullName evidence="8">Cation diffusion facilitator family transporter</fullName>
    </submittedName>
</protein>
<evidence type="ECO:0000256" key="4">
    <source>
        <dbReference type="ARBA" id="ARBA00022989"/>
    </source>
</evidence>
<keyword evidence="2 6" id="KW-0812">Transmembrane</keyword>
<evidence type="ECO:0000256" key="1">
    <source>
        <dbReference type="ARBA" id="ARBA00004141"/>
    </source>
</evidence>
<feature type="transmembrane region" description="Helical" evidence="6">
    <location>
        <begin position="25"/>
        <end position="43"/>
    </location>
</feature>
<evidence type="ECO:0000313" key="9">
    <source>
        <dbReference type="Proteomes" id="UP001059934"/>
    </source>
</evidence>
<evidence type="ECO:0000256" key="2">
    <source>
        <dbReference type="ARBA" id="ARBA00022692"/>
    </source>
</evidence>
<keyword evidence="3" id="KW-0864">Zinc transport</keyword>
<dbReference type="InterPro" id="IPR058533">
    <property type="entry name" value="Cation_efflux_TM"/>
</dbReference>
<reference evidence="8" key="1">
    <citation type="submission" date="2022-08" db="EMBL/GenBank/DDBJ databases">
        <title>Catabolic pathway analysis in culturable SAR92 clade bacteria reveals their overlooked roles in DMSP degradation in coastal seas.</title>
        <authorList>
            <person name="He X."/>
            <person name="Zhang X."/>
            <person name="Zhang Y."/>
        </authorList>
    </citation>
    <scope>NUCLEOTIDE SEQUENCE</scope>
    <source>
        <strain evidence="8">H455</strain>
    </source>
</reference>
<feature type="transmembrane region" description="Helical" evidence="6">
    <location>
        <begin position="114"/>
        <end position="136"/>
    </location>
</feature>
<evidence type="ECO:0000256" key="3">
    <source>
        <dbReference type="ARBA" id="ARBA00022906"/>
    </source>
</evidence>
<name>A0ABY5TTA8_9GAMM</name>
<dbReference type="Gene3D" id="1.20.1510.10">
    <property type="entry name" value="Cation efflux protein transmembrane domain"/>
    <property type="match status" value="1"/>
</dbReference>
<feature type="domain" description="Cation efflux protein transmembrane" evidence="7">
    <location>
        <begin position="26"/>
        <end position="203"/>
    </location>
</feature>
<keyword evidence="9" id="KW-1185">Reference proteome</keyword>
<evidence type="ECO:0000313" key="8">
    <source>
        <dbReference type="EMBL" id="UVW35786.1"/>
    </source>
</evidence>
<keyword evidence="5 6" id="KW-0472">Membrane</keyword>
<keyword evidence="3" id="KW-0862">Zinc</keyword>
<gene>
    <name evidence="8" type="ORF">NYF23_04025</name>
</gene>
<organism evidence="8 9">
    <name type="scientific">SAR92 clade bacterium H455</name>
    <dbReference type="NCBI Taxonomy" id="2974818"/>
    <lineage>
        <taxon>Bacteria</taxon>
        <taxon>Pseudomonadati</taxon>
        <taxon>Pseudomonadota</taxon>
        <taxon>Gammaproteobacteria</taxon>
        <taxon>Cellvibrionales</taxon>
        <taxon>Porticoccaceae</taxon>
        <taxon>SAR92 clade</taxon>
    </lineage>
</organism>
<keyword evidence="4 6" id="KW-1133">Transmembrane helix</keyword>
<dbReference type="PANTHER" id="PTHR11562:SF17">
    <property type="entry name" value="RE54080P-RELATED"/>
    <property type="match status" value="1"/>
</dbReference>
<dbReference type="PANTHER" id="PTHR11562">
    <property type="entry name" value="CATION EFFLUX PROTEIN/ ZINC TRANSPORTER"/>
    <property type="match status" value="1"/>
</dbReference>
<feature type="transmembrane region" description="Helical" evidence="6">
    <location>
        <begin position="156"/>
        <end position="173"/>
    </location>
</feature>
<evidence type="ECO:0000256" key="5">
    <source>
        <dbReference type="ARBA" id="ARBA00023136"/>
    </source>
</evidence>
<feature type="transmembrane region" description="Helical" evidence="6">
    <location>
        <begin position="88"/>
        <end position="108"/>
    </location>
</feature>
<accession>A0ABY5TTA8</accession>
<dbReference type="Proteomes" id="UP001059934">
    <property type="component" value="Chromosome"/>
</dbReference>
<dbReference type="EMBL" id="CP103416">
    <property type="protein sequence ID" value="UVW35786.1"/>
    <property type="molecule type" value="Genomic_DNA"/>
</dbReference>
<dbReference type="Pfam" id="PF01545">
    <property type="entry name" value="Cation_efflux"/>
    <property type="match status" value="1"/>
</dbReference>
<comment type="subcellular location">
    <subcellularLocation>
        <location evidence="1">Membrane</location>
        <topology evidence="1">Multi-pass membrane protein</topology>
    </subcellularLocation>
</comment>
<keyword evidence="3" id="KW-0813">Transport</keyword>
<feature type="transmembrane region" description="Helical" evidence="6">
    <location>
        <begin position="63"/>
        <end position="81"/>
    </location>
</feature>
<dbReference type="InterPro" id="IPR050681">
    <property type="entry name" value="CDF/SLC30A"/>
</dbReference>
<keyword evidence="3" id="KW-0406">Ion transport</keyword>
<evidence type="ECO:0000256" key="6">
    <source>
        <dbReference type="SAM" id="Phobius"/>
    </source>
</evidence>
<feature type="transmembrane region" description="Helical" evidence="6">
    <location>
        <begin position="179"/>
        <end position="201"/>
    </location>
</feature>
<sequence length="236" mass="24859">MPGCSNCPSDTAIASQGADPLFRRVLWIALIANAVMFVVEIIASQLGNSISLQADALDFFGDAANYAISLFVLGMALHLRARASLIKGATMAAFGIWVIGNAVYRAVVGSAPDASVMGAVAILALAVNVAVSILLYRYREGDSNMRSIWLCSRNDAIGNIAVMVAAAGVFATTSRWPDLIVAAIISGLNLSAAFHVIRLALSEIRTGGSDSEREAPQCKLQMETSVARKTLQNGID</sequence>
<proteinExistence type="predicted"/>
<evidence type="ECO:0000259" key="7">
    <source>
        <dbReference type="Pfam" id="PF01545"/>
    </source>
</evidence>
<dbReference type="InterPro" id="IPR027469">
    <property type="entry name" value="Cation_efflux_TMD_sf"/>
</dbReference>